<dbReference type="GO" id="GO:0046872">
    <property type="term" value="F:metal ion binding"/>
    <property type="evidence" value="ECO:0007669"/>
    <property type="project" value="TreeGrafter"/>
</dbReference>
<dbReference type="GO" id="GO:0005829">
    <property type="term" value="C:cytosol"/>
    <property type="evidence" value="ECO:0007669"/>
    <property type="project" value="TreeGrafter"/>
</dbReference>
<dbReference type="InterPro" id="IPR007370">
    <property type="entry name" value="Glu_cys_ligase"/>
</dbReference>
<dbReference type="NCBIfam" id="TIGR01434">
    <property type="entry name" value="glu_cys_ligase"/>
    <property type="match status" value="1"/>
</dbReference>
<dbReference type="PANTHER" id="PTHR38761">
    <property type="entry name" value="GLUTAMATE--CYSTEINE LIGASE"/>
    <property type="match status" value="1"/>
</dbReference>
<evidence type="ECO:0000313" key="12">
    <source>
        <dbReference type="Proteomes" id="UP000588068"/>
    </source>
</evidence>
<comment type="similarity">
    <text evidence="2 8">Belongs to the glutamate--cysteine ligase type 1 family. Type 1 subfamily.</text>
</comment>
<dbReference type="Pfam" id="PF04262">
    <property type="entry name" value="Glu_cys_ligase"/>
    <property type="match status" value="1"/>
</dbReference>
<sequence>MSAPGIDRAFERRLASLVNTRERGVLQGGLKGVEKESLRVQPDGKLARTSHPASLGSALTHETITMDYSEALIELVTPAFRESWETLQFLCDLHQFVYRHMGDELLWATSMPCNIAGDDSIPVARFGTSNIGRMKEVYRVGLGYRYGRMMQAISGVHFNYSFPAKLWPVLADVLQERDAGKDFVSDRYFSLLRNYRRYGWLVLYLFGNSPALCSSFVKGREHSLQQFSPGTLYEPYATSLRMSDLGYRNKSQAGVRISVNSLNDYIRDLNAAVSTPHPEYERIGVKVDGEYRQLNANLLQIENEYYSYIRPKRVTRSGEHPTQALKRGGVEYVEFRALDVSAYDPVGVNQHKLRFLEAFAALCVLKDSPPIDAGEESTFDSNHVVVAHRGRDPELQLNRNGRPVNFAAWALELIDSMRGICELLDEGNDQRPYTAALELQEAKVRDVALTPSARTLQELRSTGESFAQMALRMSNLHKNYFLDLYPPNEQRLAEFATQAQESLEQQAAIERADTMTFDQYLSKYFQR</sequence>
<evidence type="ECO:0000313" key="11">
    <source>
        <dbReference type="EMBL" id="MBB6093434.1"/>
    </source>
</evidence>
<dbReference type="Gene3D" id="3.30.590.20">
    <property type="match status" value="1"/>
</dbReference>
<keyword evidence="5 8" id="KW-0547">Nucleotide-binding</keyword>
<keyword evidence="6 8" id="KW-0067">ATP-binding</keyword>
<evidence type="ECO:0000256" key="3">
    <source>
        <dbReference type="ARBA" id="ARBA00022598"/>
    </source>
</evidence>
<dbReference type="InterPro" id="IPR006334">
    <property type="entry name" value="Glut_cys_ligase"/>
</dbReference>
<reference evidence="11 12" key="1">
    <citation type="submission" date="2020-08" db="EMBL/GenBank/DDBJ databases">
        <title>Genomic Encyclopedia of Type Strains, Phase IV (KMG-IV): sequencing the most valuable type-strain genomes for metagenomic binning, comparative biology and taxonomic classification.</title>
        <authorList>
            <person name="Goeker M."/>
        </authorList>
    </citation>
    <scope>NUCLEOTIDE SEQUENCE [LARGE SCALE GENOMIC DNA]</scope>
    <source>
        <strain evidence="11 12">DSM 26723</strain>
    </source>
</reference>
<dbReference type="SUPFAM" id="SSF55931">
    <property type="entry name" value="Glutamine synthetase/guanido kinase"/>
    <property type="match status" value="1"/>
</dbReference>
<feature type="domain" description="Glutamate--cysteine ligase" evidence="10">
    <location>
        <begin position="15"/>
        <end position="384"/>
    </location>
</feature>
<dbReference type="HAMAP" id="MF_00578">
    <property type="entry name" value="Glu_cys_ligase"/>
    <property type="match status" value="1"/>
</dbReference>
<comment type="pathway">
    <text evidence="1 8 9">Sulfur metabolism; glutathione biosynthesis; glutathione from L-cysteine and L-glutamate: step 1/2.</text>
</comment>
<organism evidence="11 12">
    <name type="scientific">Povalibacter uvarum</name>
    <dbReference type="NCBI Taxonomy" id="732238"/>
    <lineage>
        <taxon>Bacteria</taxon>
        <taxon>Pseudomonadati</taxon>
        <taxon>Pseudomonadota</taxon>
        <taxon>Gammaproteobacteria</taxon>
        <taxon>Steroidobacterales</taxon>
        <taxon>Steroidobacteraceae</taxon>
        <taxon>Povalibacter</taxon>
    </lineage>
</organism>
<gene>
    <name evidence="8" type="primary">gshA</name>
    <name evidence="11" type="ORF">HNQ60_002312</name>
</gene>
<dbReference type="InterPro" id="IPR014746">
    <property type="entry name" value="Gln_synth/guanido_kin_cat_dom"/>
</dbReference>
<comment type="catalytic activity">
    <reaction evidence="7 8 9">
        <text>L-cysteine + L-glutamate + ATP = gamma-L-glutamyl-L-cysteine + ADP + phosphate + H(+)</text>
        <dbReference type="Rhea" id="RHEA:13285"/>
        <dbReference type="ChEBI" id="CHEBI:15378"/>
        <dbReference type="ChEBI" id="CHEBI:29985"/>
        <dbReference type="ChEBI" id="CHEBI:30616"/>
        <dbReference type="ChEBI" id="CHEBI:35235"/>
        <dbReference type="ChEBI" id="CHEBI:43474"/>
        <dbReference type="ChEBI" id="CHEBI:58173"/>
        <dbReference type="ChEBI" id="CHEBI:456216"/>
        <dbReference type="EC" id="6.3.2.2"/>
    </reaction>
</comment>
<accession>A0A841HLH2</accession>
<keyword evidence="3 8" id="KW-0436">Ligase</keyword>
<evidence type="ECO:0000256" key="7">
    <source>
        <dbReference type="ARBA" id="ARBA00048819"/>
    </source>
</evidence>
<evidence type="ECO:0000256" key="1">
    <source>
        <dbReference type="ARBA" id="ARBA00005006"/>
    </source>
</evidence>
<evidence type="ECO:0000256" key="5">
    <source>
        <dbReference type="ARBA" id="ARBA00022741"/>
    </source>
</evidence>
<protein>
    <recommendedName>
        <fullName evidence="8">Glutamate--cysteine ligase</fullName>
        <ecNumber evidence="8">6.3.2.2</ecNumber>
    </recommendedName>
    <alternativeName>
        <fullName evidence="8">Gamma-ECS</fullName>
        <shortName evidence="8">GCS</shortName>
    </alternativeName>
    <alternativeName>
        <fullName evidence="8">Gamma-glutamylcysteine synthetase</fullName>
    </alternativeName>
</protein>
<dbReference type="EMBL" id="JACHHZ010000002">
    <property type="protein sequence ID" value="MBB6093434.1"/>
    <property type="molecule type" value="Genomic_DNA"/>
</dbReference>
<dbReference type="RefSeq" id="WP_184331751.1">
    <property type="nucleotide sequence ID" value="NZ_JACHHZ010000002.1"/>
</dbReference>
<dbReference type="GO" id="GO:0005524">
    <property type="term" value="F:ATP binding"/>
    <property type="evidence" value="ECO:0007669"/>
    <property type="project" value="UniProtKB-KW"/>
</dbReference>
<proteinExistence type="inferred from homology"/>
<dbReference type="Proteomes" id="UP000588068">
    <property type="component" value="Unassembled WGS sequence"/>
</dbReference>
<dbReference type="GO" id="GO:0006750">
    <property type="term" value="P:glutathione biosynthetic process"/>
    <property type="evidence" value="ECO:0007669"/>
    <property type="project" value="UniProtKB-UniRule"/>
</dbReference>
<evidence type="ECO:0000259" key="10">
    <source>
        <dbReference type="Pfam" id="PF04262"/>
    </source>
</evidence>
<evidence type="ECO:0000256" key="8">
    <source>
        <dbReference type="HAMAP-Rule" id="MF_00578"/>
    </source>
</evidence>
<dbReference type="PANTHER" id="PTHR38761:SF1">
    <property type="entry name" value="GLUTAMATE--CYSTEINE LIGASE"/>
    <property type="match status" value="1"/>
</dbReference>
<dbReference type="AlphaFoldDB" id="A0A841HLH2"/>
<comment type="caution">
    <text evidence="11">The sequence shown here is derived from an EMBL/GenBank/DDBJ whole genome shotgun (WGS) entry which is preliminary data.</text>
</comment>
<keyword evidence="4 8" id="KW-0317">Glutathione biosynthesis</keyword>
<evidence type="ECO:0000256" key="2">
    <source>
        <dbReference type="ARBA" id="ARBA00008772"/>
    </source>
</evidence>
<evidence type="ECO:0000256" key="4">
    <source>
        <dbReference type="ARBA" id="ARBA00022684"/>
    </source>
</evidence>
<dbReference type="EC" id="6.3.2.2" evidence="8"/>
<name>A0A841HLH2_9GAMM</name>
<keyword evidence="12" id="KW-1185">Reference proteome</keyword>
<dbReference type="UniPathway" id="UPA00142">
    <property type="reaction ID" value="UER00209"/>
</dbReference>
<evidence type="ECO:0000256" key="6">
    <source>
        <dbReference type="ARBA" id="ARBA00022840"/>
    </source>
</evidence>
<evidence type="ECO:0000256" key="9">
    <source>
        <dbReference type="RuleBase" id="RU004391"/>
    </source>
</evidence>
<dbReference type="GO" id="GO:0004357">
    <property type="term" value="F:glutamate-cysteine ligase activity"/>
    <property type="evidence" value="ECO:0007669"/>
    <property type="project" value="UniProtKB-UniRule"/>
</dbReference>